<evidence type="ECO:0000313" key="2">
    <source>
        <dbReference type="EMBL" id="SOY30998.1"/>
    </source>
</evidence>
<evidence type="ECO:0000259" key="1">
    <source>
        <dbReference type="Pfam" id="PF24963"/>
    </source>
</evidence>
<protein>
    <recommendedName>
        <fullName evidence="1">DUF7768 domain-containing protein</fullName>
    </recommendedName>
</protein>
<reference evidence="2 3" key="1">
    <citation type="submission" date="2018-01" db="EMBL/GenBank/DDBJ databases">
        <authorList>
            <person name="Gaut B.S."/>
            <person name="Morton B.R."/>
            <person name="Clegg M.T."/>
            <person name="Duvall M.R."/>
        </authorList>
    </citation>
    <scope>NUCLEOTIDE SEQUENCE [LARGE SCALE GENOMIC DNA]</scope>
    <source>
        <strain evidence="2">GP69</strain>
    </source>
</reference>
<sequence length="169" mass="19134">MRTVYICSPYRAKDGAELDRHIEYAQALTKQAIEAGLAPITPHLYMTQCLNEDKLQERAAGMAAGLALLKCCEFVIAGVKYGISEGMSREIQTADCLGIEVVNADKLAYKLEYDRKRKKEVIECYAKLHACDFCKGRHFHTCTLFCCAEPYKRAYEYAETHYSKGAIRE</sequence>
<dbReference type="RefSeq" id="WP_103241014.1">
    <property type="nucleotide sequence ID" value="NZ_JANJZD010000045.1"/>
</dbReference>
<dbReference type="Proteomes" id="UP000236311">
    <property type="component" value="Unassembled WGS sequence"/>
</dbReference>
<feature type="domain" description="DUF7768" evidence="1">
    <location>
        <begin position="3"/>
        <end position="102"/>
    </location>
</feature>
<dbReference type="Gene3D" id="3.40.50.10400">
    <property type="entry name" value="Hypothetical protein PA1492"/>
    <property type="match status" value="1"/>
</dbReference>
<proteinExistence type="predicted"/>
<dbReference type="Pfam" id="PF24963">
    <property type="entry name" value="DUF7768"/>
    <property type="match status" value="1"/>
</dbReference>
<organism evidence="2 3">
    <name type="scientific">Acetatifactor muris</name>
    <dbReference type="NCBI Taxonomy" id="879566"/>
    <lineage>
        <taxon>Bacteria</taxon>
        <taxon>Bacillati</taxon>
        <taxon>Bacillota</taxon>
        <taxon>Clostridia</taxon>
        <taxon>Lachnospirales</taxon>
        <taxon>Lachnospiraceae</taxon>
        <taxon>Acetatifactor</taxon>
    </lineage>
</organism>
<dbReference type="AlphaFoldDB" id="A0A2K4ZKI6"/>
<dbReference type="EMBL" id="OFSM01000021">
    <property type="protein sequence ID" value="SOY30998.1"/>
    <property type="molecule type" value="Genomic_DNA"/>
</dbReference>
<accession>A0A2K4ZKI6</accession>
<name>A0A2K4ZKI6_9FIRM</name>
<evidence type="ECO:0000313" key="3">
    <source>
        <dbReference type="Proteomes" id="UP000236311"/>
    </source>
</evidence>
<dbReference type="InterPro" id="IPR056670">
    <property type="entry name" value="DUF7768"/>
</dbReference>
<dbReference type="OrthoDB" id="9807423at2"/>
<gene>
    <name evidence="2" type="ORF">AMURIS_03732</name>
</gene>
<keyword evidence="3" id="KW-1185">Reference proteome</keyword>